<keyword evidence="2" id="KW-1185">Reference proteome</keyword>
<sequence>MSGGVDSSVTLALLTDPAITSQLSLDISAVFMRNWSPLQNEVDHHSFDTDCEWEKDWEDVRRVCKMRDVKAELMLEVDLSNEYWLQVFEPSINAWQSGQTPNPDVSCNREIKFGALMDRVLGPAQVEVESGMPRKFLATGHYARVDWVSGGRTKLMRSADWTKDQTYYLSSVPEAQLSRIYRNLTYLIVPSCSADHQALFPLANLKKTQVRELAKEYDLPTASRQETQYTVSPSEKGNIVTVEGVIVGQHDGLWHYTIGQKAKLGGMDQKYFVARKDAGKNEVVVVPGSDHPALQCTSIATSAFTWIWPDHPPAELLASEDGMSAMCQVRHRMKAVPVTVKSRSGLSISDLVIEFQGKPEIGVSPGQVVGLWSADGDWCLGSGLIAATTCMM</sequence>
<proteinExistence type="predicted"/>
<name>A0ACC2XFM7_9TREE</name>
<dbReference type="Proteomes" id="UP001234202">
    <property type="component" value="Unassembled WGS sequence"/>
</dbReference>
<accession>A0ACC2XFM7</accession>
<protein>
    <submittedName>
        <fullName evidence="1">Uncharacterized protein</fullName>
    </submittedName>
</protein>
<comment type="caution">
    <text evidence="1">The sequence shown here is derived from an EMBL/GenBank/DDBJ whole genome shotgun (WGS) entry which is preliminary data.</text>
</comment>
<dbReference type="EMBL" id="JASBWV010000013">
    <property type="protein sequence ID" value="KAJ9122845.1"/>
    <property type="molecule type" value="Genomic_DNA"/>
</dbReference>
<organism evidence="1 2">
    <name type="scientific">Naganishia onofrii</name>
    <dbReference type="NCBI Taxonomy" id="1851511"/>
    <lineage>
        <taxon>Eukaryota</taxon>
        <taxon>Fungi</taxon>
        <taxon>Dikarya</taxon>
        <taxon>Basidiomycota</taxon>
        <taxon>Agaricomycotina</taxon>
        <taxon>Tremellomycetes</taxon>
        <taxon>Filobasidiales</taxon>
        <taxon>Filobasidiaceae</taxon>
        <taxon>Naganishia</taxon>
    </lineage>
</organism>
<reference evidence="1" key="1">
    <citation type="submission" date="2023-04" db="EMBL/GenBank/DDBJ databases">
        <title>Draft Genome sequencing of Naganishia species isolated from polar environments using Oxford Nanopore Technology.</title>
        <authorList>
            <person name="Leo P."/>
            <person name="Venkateswaran K."/>
        </authorList>
    </citation>
    <scope>NUCLEOTIDE SEQUENCE</scope>
    <source>
        <strain evidence="1">DBVPG 5303</strain>
    </source>
</reference>
<evidence type="ECO:0000313" key="2">
    <source>
        <dbReference type="Proteomes" id="UP001234202"/>
    </source>
</evidence>
<evidence type="ECO:0000313" key="1">
    <source>
        <dbReference type="EMBL" id="KAJ9122845.1"/>
    </source>
</evidence>
<gene>
    <name evidence="1" type="ORF">QFC24_003882</name>
</gene>